<reference evidence="1 2" key="1">
    <citation type="submission" date="2020-09" db="EMBL/GenBank/DDBJ databases">
        <title>Flavimobilis rhizosphaerae sp. nov., isolated from rhizosphere soil of Spartina alterniflora.</title>
        <authorList>
            <person name="Hanqin C."/>
        </authorList>
    </citation>
    <scope>NUCLEOTIDE SEQUENCE [LARGE SCALE GENOMIC DNA]</scope>
    <source>
        <strain evidence="1 2">GY 10621</strain>
    </source>
</reference>
<dbReference type="PANTHER" id="PTHR30528:SF0">
    <property type="entry name" value="CYTOPLASMIC PROTEIN"/>
    <property type="match status" value="1"/>
</dbReference>
<organism evidence="1 2">
    <name type="scientific">Flavimobilis rhizosphaerae</name>
    <dbReference type="NCBI Taxonomy" id="2775421"/>
    <lineage>
        <taxon>Bacteria</taxon>
        <taxon>Bacillati</taxon>
        <taxon>Actinomycetota</taxon>
        <taxon>Actinomycetes</taxon>
        <taxon>Micrococcales</taxon>
        <taxon>Jonesiaceae</taxon>
        <taxon>Flavimobilis</taxon>
    </lineage>
</organism>
<dbReference type="RefSeq" id="WP_192278654.1">
    <property type="nucleotide sequence ID" value="NZ_JACZDF010000002.1"/>
</dbReference>
<name>A0ABR9DRL2_9MICO</name>
<dbReference type="EMBL" id="JACZDF010000002">
    <property type="protein sequence ID" value="MBD9698967.1"/>
    <property type="molecule type" value="Genomic_DNA"/>
</dbReference>
<dbReference type="InterPro" id="IPR009351">
    <property type="entry name" value="AlkZ-like"/>
</dbReference>
<dbReference type="PANTHER" id="PTHR30528">
    <property type="entry name" value="CYTOPLASMIC PROTEIN"/>
    <property type="match status" value="1"/>
</dbReference>
<proteinExistence type="predicted"/>
<protein>
    <submittedName>
        <fullName evidence="1">YcaQ family DNA glycosylase</fullName>
    </submittedName>
</protein>
<dbReference type="Proteomes" id="UP000642107">
    <property type="component" value="Unassembled WGS sequence"/>
</dbReference>
<comment type="caution">
    <text evidence="1">The sequence shown here is derived from an EMBL/GenBank/DDBJ whole genome shotgun (WGS) entry which is preliminary data.</text>
</comment>
<keyword evidence="2" id="KW-1185">Reference proteome</keyword>
<sequence>MAITRETLSLGEARRVALGAQGLNRPSVVATPGLGPAALARSVAGRGLLQIDSIQVLARAHLVPTYSRHGAYDVAALERASGRGPRRLVETWAHEASIVPVGTYPLLAVRRRRAEEYAWGGISSVARTHPEVVARVLELVGELGPVTAAGVQAAIEDEHPRGARTEWGWNWSVAKRCLELLLTTGGVAVAGRTPTFERLYDLPSRVLPAEVLAAEPDDATCVRGLLEIGARAHGIGTAACFRDYFRLRGPLVDAAFAELVADGTLRPVAVRGWDAPTYLHRDATLPGSARASTLVSPFDPLVWFRPRLEALFGVTYRIEIYTPAARRTFGYYALPLLVGDRFVARLDLRLDRRAGAVEVLGAFHEPGRAPGTRERPVADLPGVVHAELARLGAWLGAERVVVPEDARGDLVSALRVAP</sequence>
<dbReference type="Pfam" id="PF06224">
    <property type="entry name" value="AlkZ-like"/>
    <property type="match status" value="1"/>
</dbReference>
<gene>
    <name evidence="1" type="ORF">IGS67_05585</name>
</gene>
<evidence type="ECO:0000313" key="2">
    <source>
        <dbReference type="Proteomes" id="UP000642107"/>
    </source>
</evidence>
<evidence type="ECO:0000313" key="1">
    <source>
        <dbReference type="EMBL" id="MBD9698967.1"/>
    </source>
</evidence>
<accession>A0ABR9DRL2</accession>